<gene>
    <name evidence="1" type="ORF">QWZ18_23085</name>
</gene>
<evidence type="ECO:0000313" key="2">
    <source>
        <dbReference type="Proteomes" id="UP001244297"/>
    </source>
</evidence>
<organism evidence="1 2">
    <name type="scientific">Methylobacterium longum</name>
    <dbReference type="NCBI Taxonomy" id="767694"/>
    <lineage>
        <taxon>Bacteria</taxon>
        <taxon>Pseudomonadati</taxon>
        <taxon>Pseudomonadota</taxon>
        <taxon>Alphaproteobacteria</taxon>
        <taxon>Hyphomicrobiales</taxon>
        <taxon>Methylobacteriaceae</taxon>
        <taxon>Methylobacterium</taxon>
    </lineage>
</organism>
<protein>
    <submittedName>
        <fullName evidence="1">Uncharacterized protein</fullName>
    </submittedName>
</protein>
<proteinExistence type="predicted"/>
<evidence type="ECO:0000313" key="1">
    <source>
        <dbReference type="EMBL" id="MDN3573495.1"/>
    </source>
</evidence>
<dbReference type="RefSeq" id="WP_238286011.1">
    <property type="nucleotide sequence ID" value="NZ_BPQS01000005.1"/>
</dbReference>
<dbReference type="EMBL" id="JAUFPT010000077">
    <property type="protein sequence ID" value="MDN3573495.1"/>
    <property type="molecule type" value="Genomic_DNA"/>
</dbReference>
<dbReference type="Proteomes" id="UP001244297">
    <property type="component" value="Unassembled WGS sequence"/>
</dbReference>
<accession>A0ABT8AUT3</accession>
<reference evidence="2" key="1">
    <citation type="journal article" date="2019" name="Int. J. Syst. Evol. Microbiol.">
        <title>The Global Catalogue of Microorganisms (GCM) 10K type strain sequencing project: providing services to taxonomists for standard genome sequencing and annotation.</title>
        <authorList>
            <consortium name="The Broad Institute Genomics Platform"/>
            <consortium name="The Broad Institute Genome Sequencing Center for Infectious Disease"/>
            <person name="Wu L."/>
            <person name="Ma J."/>
        </authorList>
    </citation>
    <scope>NUCLEOTIDE SEQUENCE [LARGE SCALE GENOMIC DNA]</scope>
    <source>
        <strain evidence="2">CECT 7806</strain>
    </source>
</reference>
<comment type="caution">
    <text evidence="1">The sequence shown here is derived from an EMBL/GenBank/DDBJ whole genome shotgun (WGS) entry which is preliminary data.</text>
</comment>
<keyword evidence="2" id="KW-1185">Reference proteome</keyword>
<name>A0ABT8AUT3_9HYPH</name>
<sequence length="107" mass="12006">MTRPARRITEPLGRRLLRRVRAAGPVLGRLGTITGVGFVSAAAAEQPLTIERLSADGWEIAGYTGTFDNRSSLILFRKKDRTYLVQCSILYDVTRNPRVITNCYELH</sequence>